<dbReference type="PROSITE" id="PS50240">
    <property type="entry name" value="TRYPSIN_DOM"/>
    <property type="match status" value="1"/>
</dbReference>
<dbReference type="Proteomes" id="UP001283361">
    <property type="component" value="Unassembled WGS sequence"/>
</dbReference>
<dbReference type="AlphaFoldDB" id="A0AAE0ZUU9"/>
<dbReference type="InterPro" id="IPR033116">
    <property type="entry name" value="TRYPSIN_SER"/>
</dbReference>
<feature type="domain" description="Peptidase S1" evidence="4">
    <location>
        <begin position="55"/>
        <end position="327"/>
    </location>
</feature>
<keyword evidence="3" id="KW-0812">Transmembrane</keyword>
<evidence type="ECO:0000313" key="6">
    <source>
        <dbReference type="Proteomes" id="UP001283361"/>
    </source>
</evidence>
<dbReference type="InterPro" id="IPR043504">
    <property type="entry name" value="Peptidase_S1_PA_chymotrypsin"/>
</dbReference>
<dbReference type="InterPro" id="IPR001314">
    <property type="entry name" value="Peptidase_S1A"/>
</dbReference>
<dbReference type="PANTHER" id="PTHR24252">
    <property type="entry name" value="ACROSIN-RELATED"/>
    <property type="match status" value="1"/>
</dbReference>
<gene>
    <name evidence="5" type="ORF">RRG08_046716</name>
</gene>
<accession>A0AAE0ZUU9</accession>
<dbReference type="InterPro" id="IPR009003">
    <property type="entry name" value="Peptidase_S1_PA"/>
</dbReference>
<dbReference type="CDD" id="cd00190">
    <property type="entry name" value="Tryp_SPc"/>
    <property type="match status" value="1"/>
</dbReference>
<feature type="transmembrane region" description="Helical" evidence="3">
    <location>
        <begin position="23"/>
        <end position="44"/>
    </location>
</feature>
<dbReference type="SMART" id="SM00020">
    <property type="entry name" value="Tryp_SPc"/>
    <property type="match status" value="1"/>
</dbReference>
<proteinExistence type="predicted"/>
<evidence type="ECO:0000256" key="1">
    <source>
        <dbReference type="ARBA" id="ARBA00023157"/>
    </source>
</evidence>
<dbReference type="PANTHER" id="PTHR24252:SF7">
    <property type="entry name" value="HYALIN"/>
    <property type="match status" value="1"/>
</dbReference>
<comment type="caution">
    <text evidence="5">The sequence shown here is derived from an EMBL/GenBank/DDBJ whole genome shotgun (WGS) entry which is preliminary data.</text>
</comment>
<protein>
    <recommendedName>
        <fullName evidence="4">Peptidase S1 domain-containing protein</fullName>
    </recommendedName>
</protein>
<dbReference type="GO" id="GO:0006508">
    <property type="term" value="P:proteolysis"/>
    <property type="evidence" value="ECO:0007669"/>
    <property type="project" value="UniProtKB-KW"/>
</dbReference>
<dbReference type="PRINTS" id="PR00722">
    <property type="entry name" value="CHYMOTRYPSIN"/>
</dbReference>
<name>A0AAE0ZUU9_9GAST</name>
<evidence type="ECO:0000259" key="4">
    <source>
        <dbReference type="PROSITE" id="PS50240"/>
    </source>
</evidence>
<evidence type="ECO:0000256" key="3">
    <source>
        <dbReference type="SAM" id="Phobius"/>
    </source>
</evidence>
<keyword evidence="6" id="KW-1185">Reference proteome</keyword>
<keyword evidence="2" id="KW-0645">Protease</keyword>
<dbReference type="SUPFAM" id="SSF50494">
    <property type="entry name" value="Trypsin-like serine proteases"/>
    <property type="match status" value="1"/>
</dbReference>
<keyword evidence="2" id="KW-0720">Serine protease</keyword>
<keyword evidence="1" id="KW-1015">Disulfide bond</keyword>
<evidence type="ECO:0000256" key="2">
    <source>
        <dbReference type="RuleBase" id="RU363034"/>
    </source>
</evidence>
<dbReference type="Gene3D" id="2.40.10.10">
    <property type="entry name" value="Trypsin-like serine proteases"/>
    <property type="match status" value="1"/>
</dbReference>
<keyword evidence="3" id="KW-0472">Membrane</keyword>
<keyword evidence="3" id="KW-1133">Transmembrane helix</keyword>
<dbReference type="InterPro" id="IPR018114">
    <property type="entry name" value="TRYPSIN_HIS"/>
</dbReference>
<dbReference type="PROSITE" id="PS00134">
    <property type="entry name" value="TRYPSIN_HIS"/>
    <property type="match status" value="1"/>
</dbReference>
<reference evidence="5" key="1">
    <citation type="journal article" date="2023" name="G3 (Bethesda)">
        <title>A reference genome for the long-term kleptoplast-retaining sea slug Elysia crispata morphotype clarki.</title>
        <authorList>
            <person name="Eastman K.E."/>
            <person name="Pendleton A.L."/>
            <person name="Shaikh M.A."/>
            <person name="Suttiyut T."/>
            <person name="Ogas R."/>
            <person name="Tomko P."/>
            <person name="Gavelis G."/>
            <person name="Widhalm J.R."/>
            <person name="Wisecaver J.H."/>
        </authorList>
    </citation>
    <scope>NUCLEOTIDE SEQUENCE</scope>
    <source>
        <strain evidence="5">ECLA1</strain>
    </source>
</reference>
<evidence type="ECO:0000313" key="5">
    <source>
        <dbReference type="EMBL" id="KAK3776049.1"/>
    </source>
</evidence>
<keyword evidence="2" id="KW-0378">Hydrolase</keyword>
<dbReference type="InterPro" id="IPR001254">
    <property type="entry name" value="Trypsin_dom"/>
</dbReference>
<sequence>MPHRGRPVHWTLHLPATQTPVQFLFKGFSFVALFGGLMLLSSLSTGTPHSRQKRTIGGQVFPRGKWPSLVLLKGKVFERNWYKFTIKTAICGGVLINRQWILTAAHCFKDQSGVGFGEAQNWKANLGAVDDSTPDHNKLPNEMGCTHGNDELREWELDIDKIVLHSRWSPINNTKSFFKNDIALIKLSRPAPDVYTVQPIALPSWTNKNFPYEGQMCTTMGWGCTTPGGDASPRAMEIQVPIISTRSCANMFRGINLKKNFCAGYDSYKIKRNTCKGDSGGPLLCTSGSQYTLAGIVQGGETTYFGSKPTVFARVQHYLPWIHSVIA</sequence>
<dbReference type="PROSITE" id="PS00135">
    <property type="entry name" value="TRYPSIN_SER"/>
    <property type="match status" value="1"/>
</dbReference>
<dbReference type="EMBL" id="JAWDGP010003248">
    <property type="protein sequence ID" value="KAK3776049.1"/>
    <property type="molecule type" value="Genomic_DNA"/>
</dbReference>
<organism evidence="5 6">
    <name type="scientific">Elysia crispata</name>
    <name type="common">lettuce slug</name>
    <dbReference type="NCBI Taxonomy" id="231223"/>
    <lineage>
        <taxon>Eukaryota</taxon>
        <taxon>Metazoa</taxon>
        <taxon>Spiralia</taxon>
        <taxon>Lophotrochozoa</taxon>
        <taxon>Mollusca</taxon>
        <taxon>Gastropoda</taxon>
        <taxon>Heterobranchia</taxon>
        <taxon>Euthyneura</taxon>
        <taxon>Panpulmonata</taxon>
        <taxon>Sacoglossa</taxon>
        <taxon>Placobranchoidea</taxon>
        <taxon>Plakobranchidae</taxon>
        <taxon>Elysia</taxon>
    </lineage>
</organism>
<dbReference type="GO" id="GO:0004252">
    <property type="term" value="F:serine-type endopeptidase activity"/>
    <property type="evidence" value="ECO:0007669"/>
    <property type="project" value="InterPro"/>
</dbReference>
<dbReference type="Pfam" id="PF00089">
    <property type="entry name" value="Trypsin"/>
    <property type="match status" value="1"/>
</dbReference>